<organism evidence="1 2">
    <name type="scientific">Raoultella ornithinolytica</name>
    <name type="common">Klebsiella ornithinolytica</name>
    <dbReference type="NCBI Taxonomy" id="54291"/>
    <lineage>
        <taxon>Bacteria</taxon>
        <taxon>Pseudomonadati</taxon>
        <taxon>Pseudomonadota</taxon>
        <taxon>Gammaproteobacteria</taxon>
        <taxon>Enterobacterales</taxon>
        <taxon>Enterobacteriaceae</taxon>
        <taxon>Klebsiella/Raoultella group</taxon>
        <taxon>Raoultella</taxon>
    </lineage>
</organism>
<proteinExistence type="predicted"/>
<comment type="caution">
    <text evidence="1">The sequence shown here is derived from an EMBL/GenBank/DDBJ whole genome shotgun (WGS) entry which is preliminary data.</text>
</comment>
<dbReference type="AlphaFoldDB" id="A0A855F8H1"/>
<sequence length="132" mass="14631">MHKTAQQLIREAYEAANGLPPASAALVKELASRLDVSMAATSQACDERSAAINTITATRVNSECPEGIDVQEWVRRIYAENKTLRSEVMSWAKECDRIVERHTKTRSNLHVIEAMRDLKNLSSSSTSDVEAV</sequence>
<protein>
    <submittedName>
        <fullName evidence="1">Uncharacterized protein</fullName>
    </submittedName>
</protein>
<name>A0A855F8H1_RAOOR</name>
<dbReference type="Proteomes" id="UP000229713">
    <property type="component" value="Unassembled WGS sequence"/>
</dbReference>
<gene>
    <name evidence="1" type="ORF">CFY86_10435</name>
</gene>
<dbReference type="EMBL" id="NKYI01000017">
    <property type="protein sequence ID" value="PIK84449.1"/>
    <property type="molecule type" value="Genomic_DNA"/>
</dbReference>
<reference evidence="1 2" key="1">
    <citation type="submission" date="2017-07" db="EMBL/GenBank/DDBJ databases">
        <title>Raoultella ornithinolytica strain HH3 draft genome.</title>
        <authorList>
            <person name="Duceppe M.-O."/>
            <person name="Huang H."/>
            <person name="Phipps-Todd B."/>
        </authorList>
    </citation>
    <scope>NUCLEOTIDE SEQUENCE [LARGE SCALE GENOMIC DNA]</scope>
    <source>
        <strain evidence="1 2">HH3</strain>
    </source>
</reference>
<accession>A0A855F8H1</accession>
<dbReference type="RefSeq" id="WP_099843298.1">
    <property type="nucleotide sequence ID" value="NZ_NKYI01000017.1"/>
</dbReference>
<evidence type="ECO:0000313" key="1">
    <source>
        <dbReference type="EMBL" id="PIK84449.1"/>
    </source>
</evidence>
<evidence type="ECO:0000313" key="2">
    <source>
        <dbReference type="Proteomes" id="UP000229713"/>
    </source>
</evidence>